<organism evidence="2 3">
    <name type="scientific">Dactylosporangium aurantiacum</name>
    <dbReference type="NCBI Taxonomy" id="35754"/>
    <lineage>
        <taxon>Bacteria</taxon>
        <taxon>Bacillati</taxon>
        <taxon>Actinomycetota</taxon>
        <taxon>Actinomycetes</taxon>
        <taxon>Micromonosporales</taxon>
        <taxon>Micromonosporaceae</taxon>
        <taxon>Dactylosporangium</taxon>
    </lineage>
</organism>
<keyword evidence="1" id="KW-0472">Membrane</keyword>
<dbReference type="Proteomes" id="UP001058003">
    <property type="component" value="Chromosome"/>
</dbReference>
<reference evidence="2" key="1">
    <citation type="submission" date="2021-04" db="EMBL/GenBank/DDBJ databases">
        <title>Dactylosporangium aurantiacum NRRL B-8018 full assembly.</title>
        <authorList>
            <person name="Hartkoorn R.C."/>
            <person name="Beaudoing E."/>
            <person name="Hot D."/>
        </authorList>
    </citation>
    <scope>NUCLEOTIDE SEQUENCE</scope>
    <source>
        <strain evidence="2">NRRL B-8018</strain>
    </source>
</reference>
<dbReference type="AlphaFoldDB" id="A0A9Q9IEN4"/>
<dbReference type="EMBL" id="CP073767">
    <property type="protein sequence ID" value="UWZ53991.1"/>
    <property type="molecule type" value="Genomic_DNA"/>
</dbReference>
<evidence type="ECO:0000313" key="2">
    <source>
        <dbReference type="EMBL" id="UWZ53991.1"/>
    </source>
</evidence>
<sequence length="220" mass="22781">MRGERTAVAVVVVAAAAVAAFVVLDRYEGSARFADLPGDADVRLVGRFTPRQVDRIAALPQAAAVECGTTLYGVTAVTSRGVLSGATVLTAAARPGLRWSQVRSGTYPATDAQLLIDERTAAAHDVRPGERVTLLLGPAVVNATVVGIAARPSDHAIGTRDAVFLLPSGAVAALSGGASCDSVTVELRRRRDASTFSRAAEDLLDPPPAVIYDESLKGHV</sequence>
<keyword evidence="1" id="KW-0812">Transmembrane</keyword>
<dbReference type="RefSeq" id="WP_156089304.1">
    <property type="nucleotide sequence ID" value="NZ_CP073767.1"/>
</dbReference>
<proteinExistence type="predicted"/>
<accession>A0A9Q9IEN4</accession>
<feature type="transmembrane region" description="Helical" evidence="1">
    <location>
        <begin position="6"/>
        <end position="24"/>
    </location>
</feature>
<evidence type="ECO:0000313" key="3">
    <source>
        <dbReference type="Proteomes" id="UP001058003"/>
    </source>
</evidence>
<protein>
    <submittedName>
        <fullName evidence="2">Uncharacterized protein</fullName>
    </submittedName>
</protein>
<dbReference type="KEGG" id="daur:Daura_47200"/>
<keyword evidence="1" id="KW-1133">Transmembrane helix</keyword>
<evidence type="ECO:0000256" key="1">
    <source>
        <dbReference type="SAM" id="Phobius"/>
    </source>
</evidence>
<gene>
    <name evidence="2" type="ORF">Daura_47200</name>
</gene>
<name>A0A9Q9IEN4_9ACTN</name>
<keyword evidence="3" id="KW-1185">Reference proteome</keyword>